<comment type="similarity">
    <text evidence="1">Belongs to the cytochrome P450 family.</text>
</comment>
<dbReference type="PANTHER" id="PTHR24305">
    <property type="entry name" value="CYTOCHROME P450"/>
    <property type="match status" value="1"/>
</dbReference>
<dbReference type="EMBL" id="JARVKF010000112">
    <property type="protein sequence ID" value="KAK9422805.1"/>
    <property type="molecule type" value="Genomic_DNA"/>
</dbReference>
<dbReference type="InterPro" id="IPR050121">
    <property type="entry name" value="Cytochrome_P450_monoxygenase"/>
</dbReference>
<organism evidence="5 6">
    <name type="scientific">Seiridium unicorne</name>
    <dbReference type="NCBI Taxonomy" id="138068"/>
    <lineage>
        <taxon>Eukaryota</taxon>
        <taxon>Fungi</taxon>
        <taxon>Dikarya</taxon>
        <taxon>Ascomycota</taxon>
        <taxon>Pezizomycotina</taxon>
        <taxon>Sordariomycetes</taxon>
        <taxon>Xylariomycetidae</taxon>
        <taxon>Amphisphaeriales</taxon>
        <taxon>Sporocadaceae</taxon>
        <taxon>Seiridium</taxon>
    </lineage>
</organism>
<dbReference type="SUPFAM" id="SSF48264">
    <property type="entry name" value="Cytochrome P450"/>
    <property type="match status" value="1"/>
</dbReference>
<protein>
    <submittedName>
        <fullName evidence="5">Cytochrome P450</fullName>
    </submittedName>
</protein>
<reference evidence="5 6" key="1">
    <citation type="journal article" date="2024" name="J. Plant Pathol.">
        <title>Sequence and assembly of the genome of Seiridium unicorne, isolate CBS 538.82, causal agent of cypress canker disease.</title>
        <authorList>
            <person name="Scali E."/>
            <person name="Rocca G.D."/>
            <person name="Danti R."/>
            <person name="Garbelotto M."/>
            <person name="Barberini S."/>
            <person name="Baroncelli R."/>
            <person name="Emiliani G."/>
        </authorList>
    </citation>
    <scope>NUCLEOTIDE SEQUENCE [LARGE SCALE GENOMIC DNA]</scope>
    <source>
        <strain evidence="5 6">BM-138-508</strain>
    </source>
</reference>
<evidence type="ECO:0000313" key="5">
    <source>
        <dbReference type="EMBL" id="KAK9422805.1"/>
    </source>
</evidence>
<evidence type="ECO:0000256" key="3">
    <source>
        <dbReference type="ARBA" id="ARBA00022723"/>
    </source>
</evidence>
<evidence type="ECO:0000256" key="1">
    <source>
        <dbReference type="ARBA" id="ARBA00010617"/>
    </source>
</evidence>
<keyword evidence="2" id="KW-0349">Heme</keyword>
<comment type="caution">
    <text evidence="5">The sequence shown here is derived from an EMBL/GenBank/DDBJ whole genome shotgun (WGS) entry which is preliminary data.</text>
</comment>
<evidence type="ECO:0000256" key="4">
    <source>
        <dbReference type="ARBA" id="ARBA00023004"/>
    </source>
</evidence>
<dbReference type="InterPro" id="IPR036396">
    <property type="entry name" value="Cyt_P450_sf"/>
</dbReference>
<keyword evidence="6" id="KW-1185">Reference proteome</keyword>
<name>A0ABR2V8L6_9PEZI</name>
<evidence type="ECO:0000256" key="2">
    <source>
        <dbReference type="ARBA" id="ARBA00022617"/>
    </source>
</evidence>
<dbReference type="PANTHER" id="PTHR24305:SF166">
    <property type="entry name" value="CYTOCHROME P450 12A4, MITOCHONDRIAL-RELATED"/>
    <property type="match status" value="1"/>
</dbReference>
<dbReference type="Gene3D" id="1.10.630.10">
    <property type="entry name" value="Cytochrome P450"/>
    <property type="match status" value="1"/>
</dbReference>
<dbReference type="Pfam" id="PF00067">
    <property type="entry name" value="p450"/>
    <property type="match status" value="1"/>
</dbReference>
<accession>A0ABR2V8L6</accession>
<dbReference type="Proteomes" id="UP001408356">
    <property type="component" value="Unassembled WGS sequence"/>
</dbReference>
<sequence>MSACLSGSVIVLLVFASISVRTWWRLRHIPGPPWAMTLIPWTTRTPGGRNGPFQLAKLEAKYGNTFRVGPRRIMTTDLKAIQNIAQIRPTTHLRPFNWTWQPTKGLHASQNSQTYKLYGSQQPILSCNEMNVEQVEACVKRQCAQTIGFLKRSHLSEDDKNFYDMDEMARETIQVMISNLCRLDEYDFMREPSGWNRKSSRVKAVINYARSYVQGSRNSFNRHTRVQDGIENGNIEPASERQQIRDTKIIFTNCYSNSKTQIHELVLQLFASINPCAIAIRKTMAHIVVTPPLYSKLRLEIDNTAIETNSSQLGSTNRGLPYLNAVVREGLRLFPLDTVPLFRVPRGGTTISGYGVPEGTQVGINLLGILRSREHWGLDADIFKPERWIEATPVAYEKMNQVWMAQWGVGDAAPLLQNMVQMMITEVISEILRQFDSSIVTPHNPVMLMDPNLLESNFQMRLTPRQITRTIQQHSRCQVHGT</sequence>
<gene>
    <name evidence="5" type="ORF">SUNI508_00668</name>
</gene>
<keyword evidence="4" id="KW-0408">Iron</keyword>
<keyword evidence="3" id="KW-0479">Metal-binding</keyword>
<evidence type="ECO:0000313" key="6">
    <source>
        <dbReference type="Proteomes" id="UP001408356"/>
    </source>
</evidence>
<dbReference type="InterPro" id="IPR001128">
    <property type="entry name" value="Cyt_P450"/>
</dbReference>
<proteinExistence type="inferred from homology"/>